<proteinExistence type="predicted"/>
<evidence type="ECO:0000259" key="1">
    <source>
        <dbReference type="Pfam" id="PF07944"/>
    </source>
</evidence>
<gene>
    <name evidence="4" type="ORF">GCM10007423_51370</name>
</gene>
<organism evidence="4 5">
    <name type="scientific">Dyadobacter endophyticus</name>
    <dbReference type="NCBI Taxonomy" id="1749036"/>
    <lineage>
        <taxon>Bacteria</taxon>
        <taxon>Pseudomonadati</taxon>
        <taxon>Bacteroidota</taxon>
        <taxon>Cytophagia</taxon>
        <taxon>Cytophagales</taxon>
        <taxon>Spirosomataceae</taxon>
        <taxon>Dyadobacter</taxon>
    </lineage>
</organism>
<evidence type="ECO:0008006" key="6">
    <source>
        <dbReference type="Google" id="ProtNLM"/>
    </source>
</evidence>
<evidence type="ECO:0000259" key="3">
    <source>
        <dbReference type="Pfam" id="PF20737"/>
    </source>
</evidence>
<evidence type="ECO:0000259" key="2">
    <source>
        <dbReference type="Pfam" id="PF20736"/>
    </source>
</evidence>
<dbReference type="EMBL" id="BMIA01000004">
    <property type="protein sequence ID" value="GGH49406.1"/>
    <property type="molecule type" value="Genomic_DNA"/>
</dbReference>
<comment type="caution">
    <text evidence="4">The sequence shown here is derived from an EMBL/GenBank/DDBJ whole genome shotgun (WGS) entry which is preliminary data.</text>
</comment>
<dbReference type="InterPro" id="IPR049046">
    <property type="entry name" value="Beta-AFase-like_GH127_middle"/>
</dbReference>
<dbReference type="SUPFAM" id="SSF48208">
    <property type="entry name" value="Six-hairpin glycosidases"/>
    <property type="match status" value="1"/>
</dbReference>
<reference evidence="5" key="1">
    <citation type="journal article" date="2019" name="Int. J. Syst. Evol. Microbiol.">
        <title>The Global Catalogue of Microorganisms (GCM) 10K type strain sequencing project: providing services to taxonomists for standard genome sequencing and annotation.</title>
        <authorList>
            <consortium name="The Broad Institute Genomics Platform"/>
            <consortium name="The Broad Institute Genome Sequencing Center for Infectious Disease"/>
            <person name="Wu L."/>
            <person name="Ma J."/>
        </authorList>
    </citation>
    <scope>NUCLEOTIDE SEQUENCE [LARGE SCALE GENOMIC DNA]</scope>
    <source>
        <strain evidence="5">CGMCC 1.15288</strain>
    </source>
</reference>
<feature type="domain" description="Non-reducing end beta-L-arabinofuranosidase-like GH127 C-terminal" evidence="3">
    <location>
        <begin position="569"/>
        <end position="684"/>
    </location>
</feature>
<dbReference type="Gene3D" id="1.50.10.20">
    <property type="match status" value="1"/>
</dbReference>
<dbReference type="InterPro" id="IPR012878">
    <property type="entry name" value="Beta-AFase-like_GH127_cat"/>
</dbReference>
<accession>A0ABQ1Z6X1</accession>
<dbReference type="PANTHER" id="PTHR43465">
    <property type="entry name" value="DUF1680 DOMAIN PROTEIN (AFU_ORTHOLOGUE AFUA_1G08910)"/>
    <property type="match status" value="1"/>
</dbReference>
<dbReference type="InterPro" id="IPR049174">
    <property type="entry name" value="Beta-AFase-like"/>
</dbReference>
<dbReference type="InterPro" id="IPR008928">
    <property type="entry name" value="6-hairpin_glycosidase_sf"/>
</dbReference>
<dbReference type="InterPro" id="IPR049049">
    <property type="entry name" value="Beta-AFase-like_GH127_C"/>
</dbReference>
<dbReference type="Pfam" id="PF20736">
    <property type="entry name" value="Glyco_hydro127M"/>
    <property type="match status" value="1"/>
</dbReference>
<dbReference type="Pfam" id="PF07944">
    <property type="entry name" value="Beta-AFase-like_GH127_cat"/>
    <property type="match status" value="1"/>
</dbReference>
<feature type="domain" description="Non-reducing end beta-L-arabinofuranosidase-like GH127 middle" evidence="2">
    <location>
        <begin position="472"/>
        <end position="567"/>
    </location>
</feature>
<feature type="domain" description="Non-reducing end beta-L-arabinofuranosidase-like GH127 catalytic" evidence="1">
    <location>
        <begin position="57"/>
        <end position="461"/>
    </location>
</feature>
<dbReference type="Pfam" id="PF20737">
    <property type="entry name" value="Glyco_hydro127C"/>
    <property type="match status" value="1"/>
</dbReference>
<name>A0ABQ1Z6X1_9BACT</name>
<protein>
    <recommendedName>
        <fullName evidence="6">Glycoside hydrolase family 127 protein</fullName>
    </recommendedName>
</protein>
<evidence type="ECO:0000313" key="5">
    <source>
        <dbReference type="Proteomes" id="UP000600214"/>
    </source>
</evidence>
<evidence type="ECO:0000313" key="4">
    <source>
        <dbReference type="EMBL" id="GGH49406.1"/>
    </source>
</evidence>
<dbReference type="Proteomes" id="UP000600214">
    <property type="component" value="Unassembled WGS sequence"/>
</dbReference>
<keyword evidence="5" id="KW-1185">Reference proteome</keyword>
<dbReference type="PANTHER" id="PTHR43465:SF1">
    <property type="entry name" value="NON-REDUCING END BETA-L-ARABINOFURANOSIDASE"/>
    <property type="match status" value="1"/>
</dbReference>
<sequence length="687" mass="76709">MQVFAGKAWLIFENMKTTKTIIALSIGLSFHAFAQEKALVNTSQSKFVKLHGADMTAVQWTQGFWADRFKVCRETMVPQLWKIYTDPNLSHSFRNFEIAAGLEPGNFKGPSFHDGDFYKTFEAVASLYAATKDPKLDGLMDKTIGVIAKAQRADGYIYTKAIIEQKQQGEGKMFADRLSFEAYNFGHLMTAACVHYRATGKTTMLDVAKKAADFLITFYNAATPEQSRNAICPAHYMGLSELYRTTHDEKYLTLVKHLIAIKGATEGTDDNQDRIPFLKQTKVMGHAVRANYLYAGVADVYAETGDEALLAQLHAMWDDVTQHKMYVTGGCGALYDGVSPDGTSYKPDEVQKIHQAYGRDYQLPNFTAHNETCANIGNVLWNWRMLQITGEAKYADIVELALYNSVLSGINLKGDKFLYTNPLAYSDALPFKQRWEKDRQAYISKSNCCPPNAVRTVAEVSQYAYSLSDAGVFFNLYGGNKFQTAIKGGQLRLTQTTDYPWNGKISITLEEAPKEAVSLFFRIPGWCSNAGLVVNGKKETVKLASGSYAELRRAWKSGDKIELTLDMPVKLIESNPLVEETRNQVAVKRGPVVYCVESIDLPQGKTIFDVAIGVKNNFKPSLLTIENSPIMSLQGDAVLVDNSDWSKKLYREVSAEAPKTIPVRLVPYYAWGNRGHGDMSVWLPLVR</sequence>